<keyword evidence="1" id="KW-0732">Signal</keyword>
<evidence type="ECO:0000313" key="3">
    <source>
        <dbReference type="Proteomes" id="UP000290289"/>
    </source>
</evidence>
<organism evidence="2 3">
    <name type="scientific">Malus domestica</name>
    <name type="common">Apple</name>
    <name type="synonym">Pyrus malus</name>
    <dbReference type="NCBI Taxonomy" id="3750"/>
    <lineage>
        <taxon>Eukaryota</taxon>
        <taxon>Viridiplantae</taxon>
        <taxon>Streptophyta</taxon>
        <taxon>Embryophyta</taxon>
        <taxon>Tracheophyta</taxon>
        <taxon>Spermatophyta</taxon>
        <taxon>Magnoliopsida</taxon>
        <taxon>eudicotyledons</taxon>
        <taxon>Gunneridae</taxon>
        <taxon>Pentapetalae</taxon>
        <taxon>rosids</taxon>
        <taxon>fabids</taxon>
        <taxon>Rosales</taxon>
        <taxon>Rosaceae</taxon>
        <taxon>Amygdaloideae</taxon>
        <taxon>Maleae</taxon>
        <taxon>Malus</taxon>
    </lineage>
</organism>
<accession>A0A498JUL9</accession>
<feature type="signal peptide" evidence="1">
    <location>
        <begin position="1"/>
        <end position="36"/>
    </location>
</feature>
<proteinExistence type="predicted"/>
<comment type="caution">
    <text evidence="2">The sequence shown here is derived from an EMBL/GenBank/DDBJ whole genome shotgun (WGS) entry which is preliminary data.</text>
</comment>
<dbReference type="EMBL" id="RDQH01000331">
    <property type="protein sequence ID" value="RXH99579.1"/>
    <property type="molecule type" value="Genomic_DNA"/>
</dbReference>
<dbReference type="AlphaFoldDB" id="A0A498JUL9"/>
<gene>
    <name evidence="2" type="ORF">DVH24_021381</name>
</gene>
<protein>
    <submittedName>
        <fullName evidence="2">Uncharacterized protein</fullName>
    </submittedName>
</protein>
<dbReference type="Proteomes" id="UP000290289">
    <property type="component" value="Chromosome 5"/>
</dbReference>
<sequence>MCHPWFMKVAHKFESLESLLLLLLLVSLLNLGGNEASSSRRNVEYDLEDSFDELMTYPTSLSRVGNEEDDVAFYLDEEDLDE</sequence>
<name>A0A498JUL9_MALDO</name>
<reference evidence="2 3" key="1">
    <citation type="submission" date="2018-10" db="EMBL/GenBank/DDBJ databases">
        <title>A high-quality apple genome assembly.</title>
        <authorList>
            <person name="Hu J."/>
        </authorList>
    </citation>
    <scope>NUCLEOTIDE SEQUENCE [LARGE SCALE GENOMIC DNA]</scope>
    <source>
        <strain evidence="3">cv. HFTH1</strain>
        <tissue evidence="2">Young leaf</tissue>
    </source>
</reference>
<evidence type="ECO:0000256" key="1">
    <source>
        <dbReference type="SAM" id="SignalP"/>
    </source>
</evidence>
<keyword evidence="3" id="KW-1185">Reference proteome</keyword>
<feature type="chain" id="PRO_5019773606" evidence="1">
    <location>
        <begin position="37"/>
        <end position="82"/>
    </location>
</feature>
<evidence type="ECO:0000313" key="2">
    <source>
        <dbReference type="EMBL" id="RXH99579.1"/>
    </source>
</evidence>